<organism evidence="1 2">
    <name type="scientific">Parachaetomium inaequale</name>
    <dbReference type="NCBI Taxonomy" id="2588326"/>
    <lineage>
        <taxon>Eukaryota</taxon>
        <taxon>Fungi</taxon>
        <taxon>Dikarya</taxon>
        <taxon>Ascomycota</taxon>
        <taxon>Pezizomycotina</taxon>
        <taxon>Sordariomycetes</taxon>
        <taxon>Sordariomycetidae</taxon>
        <taxon>Sordariales</taxon>
        <taxon>Chaetomiaceae</taxon>
        <taxon>Parachaetomium</taxon>
    </lineage>
</organism>
<keyword evidence="2" id="KW-1185">Reference proteome</keyword>
<name>A0AAN6P921_9PEZI</name>
<evidence type="ECO:0000313" key="1">
    <source>
        <dbReference type="EMBL" id="KAK4033979.1"/>
    </source>
</evidence>
<dbReference type="Proteomes" id="UP001303115">
    <property type="component" value="Unassembled WGS sequence"/>
</dbReference>
<protein>
    <submittedName>
        <fullName evidence="1">Uncharacterized protein</fullName>
    </submittedName>
</protein>
<gene>
    <name evidence="1" type="ORF">C8A01DRAFT_39538</name>
</gene>
<reference evidence="2" key="1">
    <citation type="journal article" date="2023" name="Mol. Phylogenet. Evol.">
        <title>Genome-scale phylogeny and comparative genomics of the fungal order Sordariales.</title>
        <authorList>
            <person name="Hensen N."/>
            <person name="Bonometti L."/>
            <person name="Westerberg I."/>
            <person name="Brannstrom I.O."/>
            <person name="Guillou S."/>
            <person name="Cros-Aarteil S."/>
            <person name="Calhoun S."/>
            <person name="Haridas S."/>
            <person name="Kuo A."/>
            <person name="Mondo S."/>
            <person name="Pangilinan J."/>
            <person name="Riley R."/>
            <person name="LaButti K."/>
            <person name="Andreopoulos B."/>
            <person name="Lipzen A."/>
            <person name="Chen C."/>
            <person name="Yan M."/>
            <person name="Daum C."/>
            <person name="Ng V."/>
            <person name="Clum A."/>
            <person name="Steindorff A."/>
            <person name="Ohm R.A."/>
            <person name="Martin F."/>
            <person name="Silar P."/>
            <person name="Natvig D.O."/>
            <person name="Lalanne C."/>
            <person name="Gautier V."/>
            <person name="Ament-Velasquez S.L."/>
            <person name="Kruys A."/>
            <person name="Hutchinson M.I."/>
            <person name="Powell A.J."/>
            <person name="Barry K."/>
            <person name="Miller A.N."/>
            <person name="Grigoriev I.V."/>
            <person name="Debuchy R."/>
            <person name="Gladieux P."/>
            <person name="Hiltunen Thoren M."/>
            <person name="Johannesson H."/>
        </authorList>
    </citation>
    <scope>NUCLEOTIDE SEQUENCE [LARGE SCALE GENOMIC DNA]</scope>
    <source>
        <strain evidence="2">CBS 284.82</strain>
    </source>
</reference>
<dbReference type="EMBL" id="MU854500">
    <property type="protein sequence ID" value="KAK4033979.1"/>
    <property type="molecule type" value="Genomic_DNA"/>
</dbReference>
<sequence length="409" mass="46365">MTQLVVVAERRGELPPTRISPRQLQHPEQPTLTELRAAFSLHRLSRALAGSFCRTATWFPSGRHDHTPEAPDRILEWMARVSLAVFRALIPLLKAKEHPDPEIRAIFSNATGENEPDFGEKELAYLMQFAVCDLEATLEAQETIFAPLAEWLLQDVLSDREAREAMAERFDKGFGRAGFCRSQEQDGEGCPVTSIDGGSNSDAHLVVWELIKMLWVVEQVRLWGAGDDGTAMNGAVITRSSARQDSSVAPQTQPAMASAVGVFFGTWRAEEVTLPACDLLDAQEKHDTVAWLLTWLFDLSGRPNHYDYHDDVTYILVAPPELKFFGYFLERYLGLCFDPRTFRHDRIDFLYRSYQEFAEAITIFSHDDVESRCSCDWSSGISGEVDFLDGSEILARYPHDVEPFYRQRH</sequence>
<evidence type="ECO:0000313" key="2">
    <source>
        <dbReference type="Proteomes" id="UP001303115"/>
    </source>
</evidence>
<comment type="caution">
    <text evidence="1">The sequence shown here is derived from an EMBL/GenBank/DDBJ whole genome shotgun (WGS) entry which is preliminary data.</text>
</comment>
<proteinExistence type="predicted"/>
<dbReference type="AlphaFoldDB" id="A0AAN6P921"/>
<accession>A0AAN6P921</accession>